<name>A0A1H7CY97_9RHOB</name>
<protein>
    <submittedName>
        <fullName evidence="1">Uncharacterized protein</fullName>
    </submittedName>
</protein>
<reference evidence="1 2" key="1">
    <citation type="submission" date="2016-10" db="EMBL/GenBank/DDBJ databases">
        <authorList>
            <person name="de Groot N.N."/>
        </authorList>
    </citation>
    <scope>NUCLEOTIDE SEQUENCE [LARGE SCALE GENOMIC DNA]</scope>
    <source>
        <strain evidence="1 2">DSM 29340</strain>
    </source>
</reference>
<dbReference type="Proteomes" id="UP000199379">
    <property type="component" value="Unassembled WGS sequence"/>
</dbReference>
<keyword evidence="2" id="KW-1185">Reference proteome</keyword>
<sequence>MMSSSGLSRPSGLMTASVLGVFDGWIIIVEWMVRLPALPGLDEFSTIKLRCERLSLVPGVSPKFPESSS</sequence>
<dbReference type="AlphaFoldDB" id="A0A1H7CY97"/>
<gene>
    <name evidence="1" type="ORF">SAMN05444007_108276</name>
</gene>
<evidence type="ECO:0000313" key="1">
    <source>
        <dbReference type="EMBL" id="SEJ92182.1"/>
    </source>
</evidence>
<dbReference type="EMBL" id="FNYD01000008">
    <property type="protein sequence ID" value="SEJ92182.1"/>
    <property type="molecule type" value="Genomic_DNA"/>
</dbReference>
<organism evidence="1 2">
    <name type="scientific">Cribrihabitans marinus</name>
    <dbReference type="NCBI Taxonomy" id="1227549"/>
    <lineage>
        <taxon>Bacteria</taxon>
        <taxon>Pseudomonadati</taxon>
        <taxon>Pseudomonadota</taxon>
        <taxon>Alphaproteobacteria</taxon>
        <taxon>Rhodobacterales</taxon>
        <taxon>Paracoccaceae</taxon>
        <taxon>Cribrihabitans</taxon>
    </lineage>
</organism>
<evidence type="ECO:0000313" key="2">
    <source>
        <dbReference type="Proteomes" id="UP000199379"/>
    </source>
</evidence>
<accession>A0A1H7CY97</accession>
<proteinExistence type="predicted"/>